<evidence type="ECO:0000313" key="3">
    <source>
        <dbReference type="Proteomes" id="UP001268819"/>
    </source>
</evidence>
<protein>
    <submittedName>
        <fullName evidence="2">Uncharacterized protein</fullName>
    </submittedName>
</protein>
<evidence type="ECO:0000313" key="2">
    <source>
        <dbReference type="EMBL" id="MDR6597672.1"/>
    </source>
</evidence>
<accession>A0ABU1Q437</accession>
<comment type="caution">
    <text evidence="2">The sequence shown here is derived from an EMBL/GenBank/DDBJ whole genome shotgun (WGS) entry which is preliminary data.</text>
</comment>
<feature type="compositionally biased region" description="Low complexity" evidence="1">
    <location>
        <begin position="66"/>
        <end position="84"/>
    </location>
</feature>
<dbReference type="RefSeq" id="WP_310311259.1">
    <property type="nucleotide sequence ID" value="NZ_BAAAXB010000001.1"/>
</dbReference>
<name>A0ABU1Q437_9PSEU</name>
<proteinExistence type="predicted"/>
<dbReference type="Proteomes" id="UP001268819">
    <property type="component" value="Unassembled WGS sequence"/>
</dbReference>
<dbReference type="EMBL" id="JAVDSG010000001">
    <property type="protein sequence ID" value="MDR6597672.1"/>
    <property type="molecule type" value="Genomic_DNA"/>
</dbReference>
<gene>
    <name evidence="2" type="ORF">J2S66_006056</name>
</gene>
<organism evidence="2 3">
    <name type="scientific">Saccharothrix longispora</name>
    <dbReference type="NCBI Taxonomy" id="33920"/>
    <lineage>
        <taxon>Bacteria</taxon>
        <taxon>Bacillati</taxon>
        <taxon>Actinomycetota</taxon>
        <taxon>Actinomycetes</taxon>
        <taxon>Pseudonocardiales</taxon>
        <taxon>Pseudonocardiaceae</taxon>
        <taxon>Saccharothrix</taxon>
    </lineage>
</organism>
<feature type="compositionally biased region" description="Low complexity" evidence="1">
    <location>
        <begin position="23"/>
        <end position="33"/>
    </location>
</feature>
<sequence>MTTDPEAADPMCADPMCADLISAGPTTAGATGAKPFLTAHPNHRPPPTFRSYRLTGAGGGKPADPDPCGAGPAGTPGAPAVHGGAPPGQPVPSPRLPRGAVDGVRVRSTRLRSRWGAR</sequence>
<feature type="region of interest" description="Disordered" evidence="1">
    <location>
        <begin position="22"/>
        <end position="118"/>
    </location>
</feature>
<feature type="compositionally biased region" description="Basic residues" evidence="1">
    <location>
        <begin position="107"/>
        <end position="118"/>
    </location>
</feature>
<keyword evidence="3" id="KW-1185">Reference proteome</keyword>
<reference evidence="2 3" key="1">
    <citation type="submission" date="2023-07" db="EMBL/GenBank/DDBJ databases">
        <title>Sequencing the genomes of 1000 actinobacteria strains.</title>
        <authorList>
            <person name="Klenk H.-P."/>
        </authorList>
    </citation>
    <scope>NUCLEOTIDE SEQUENCE [LARGE SCALE GENOMIC DNA]</scope>
    <source>
        <strain evidence="2 3">DSM 43749</strain>
    </source>
</reference>
<evidence type="ECO:0000256" key="1">
    <source>
        <dbReference type="SAM" id="MobiDB-lite"/>
    </source>
</evidence>